<reference evidence="2 3" key="1">
    <citation type="submission" date="2018-08" db="EMBL/GenBank/DDBJ databases">
        <title>Thalassotalea euphylliae genome.</title>
        <authorList>
            <person name="Summers S."/>
            <person name="Rice S.A."/>
            <person name="Freckelton M.L."/>
            <person name="Nedved B.T."/>
            <person name="Hadfield M.G."/>
        </authorList>
    </citation>
    <scope>NUCLEOTIDE SEQUENCE [LARGE SCALE GENOMIC DNA]</scope>
    <source>
        <strain evidence="2 3">H1</strain>
    </source>
</reference>
<dbReference type="EMBL" id="QUOU01000001">
    <property type="protein sequence ID" value="REL28425.1"/>
    <property type="molecule type" value="Genomic_DNA"/>
</dbReference>
<dbReference type="InterPro" id="IPR008023">
    <property type="entry name" value="DUF748"/>
</dbReference>
<dbReference type="OrthoDB" id="6114420at2"/>
<evidence type="ECO:0000256" key="1">
    <source>
        <dbReference type="SAM" id="MobiDB-lite"/>
    </source>
</evidence>
<name>A0A3E0TWQ4_9GAMM</name>
<dbReference type="AlphaFoldDB" id="A0A3E0TWQ4"/>
<evidence type="ECO:0000313" key="2">
    <source>
        <dbReference type="EMBL" id="REL28425.1"/>
    </source>
</evidence>
<sequence>MKIVNKWSTLGVFFIVLLLLVMYASAPVVVYFANKSLAQQNLAVDIQQLTVNPFISAIEVEQFSLNHRPASQQENSTALDTTSMLTLQHLAIKLDTWQLIKGEIHVEFVDLHGIQVFSELADSQVSFSGWQPRSENSTAKPSKEGRAPSGDNTQVWSVRGDLLTLENLSFSLKAKREHTWLVHRLAIRELNASQRSQSPVPEIAFNLALESDFNRQPFNVELTLSHLEKVTQIDVRKFEAKARIEDFMQWLPQDSQLSGMADLASTARLTKTEKAQGAYWQIADLDTQFKLNTLALTLPEGSADALDGSTLKLGDMAINLASEQFAMRTAKPLGVGEPLGSAEQVGASGTGELADNLEGSLLAQLSLHQLNWLLANGDTLAAIEEIIVNDLNVKVTEQAIDIASLSLSNGIISQAQALHSIALNGEQPDALLDIDMLDITALSFTSSTSPIAPAALNIADIALKLKRATVYKSQLMPAENWVLAPPVVPESSNQESTQAVLPAVKTEQSQQASTANLVAKQETPLAEPSETKATDESVTTVHIDNIAISGAAELNMFDYTPSEPVTQRLLIDEFNLKNINSLAPTQASPFVLNGQLGKRAKIEVAGDIYPFTEHLDLNIKGKLSSVNLATYSPYVVDAIGHRISQGQLTSDFALKLQEQQINGEVTTLLKAMALTSAPKKDSKKTSGSLIPINAAIGQLADSQGNIELTFPLTGDINQPNLGIGGLISLITEKALKEGAKNYMIQTFLPYANIITVAMLASDSLFEISMEDLPYQSGQLALLEPQLAYAKQLAAVMAQQESAQVVICPKVNALDITNSAGTAVAEPNIQLIAFGEARLDKFTDHLIEELGIDAERIIHCQARIEDESQAKSRLTFAIK</sequence>
<protein>
    <submittedName>
        <fullName evidence="2">DUF748 domain-containing protein</fullName>
    </submittedName>
</protein>
<accession>A0A3E0TWQ4</accession>
<gene>
    <name evidence="2" type="ORF">DXX93_18875</name>
</gene>
<dbReference type="Pfam" id="PF05359">
    <property type="entry name" value="DUF748"/>
    <property type="match status" value="1"/>
</dbReference>
<comment type="caution">
    <text evidence="2">The sequence shown here is derived from an EMBL/GenBank/DDBJ whole genome shotgun (WGS) entry which is preliminary data.</text>
</comment>
<feature type="region of interest" description="Disordered" evidence="1">
    <location>
        <begin position="128"/>
        <end position="153"/>
    </location>
</feature>
<feature type="compositionally biased region" description="Polar residues" evidence="1">
    <location>
        <begin position="128"/>
        <end position="140"/>
    </location>
</feature>
<dbReference type="Proteomes" id="UP000256478">
    <property type="component" value="Unassembled WGS sequence"/>
</dbReference>
<dbReference type="RefSeq" id="WP_116009460.1">
    <property type="nucleotide sequence ID" value="NZ_QUOU01000001.1"/>
</dbReference>
<proteinExistence type="predicted"/>
<evidence type="ECO:0000313" key="3">
    <source>
        <dbReference type="Proteomes" id="UP000256478"/>
    </source>
</evidence>
<organism evidence="2 3">
    <name type="scientific">Thalassotalea euphylliae</name>
    <dbReference type="NCBI Taxonomy" id="1655234"/>
    <lineage>
        <taxon>Bacteria</taxon>
        <taxon>Pseudomonadati</taxon>
        <taxon>Pseudomonadota</taxon>
        <taxon>Gammaproteobacteria</taxon>
        <taxon>Alteromonadales</taxon>
        <taxon>Colwelliaceae</taxon>
        <taxon>Thalassotalea</taxon>
    </lineage>
</organism>